<accession>A0A0V0QE87</accession>
<keyword evidence="2" id="KW-0418">Kinase</keyword>
<sequence>MFSKKNHQLQLNSSDTIYCCSSLMEKADSCVYKQIFERKNYQDFKHSLEIAIKICESLKVLHDKQMAHNNIKTEKFLHFCKGNLIKISGLGFVSKYNEQCFENFVWTFQNRRENFLSEEIKKALNEINLLTGPNLLDFDFRKSDIFDLGFNLTSNHG</sequence>
<reference evidence="2 3" key="1">
    <citation type="journal article" date="2015" name="Sci. Rep.">
        <title>Genome of the facultative scuticociliatosis pathogen Pseudocohnilembus persalinus provides insight into its virulence through horizontal gene transfer.</title>
        <authorList>
            <person name="Xiong J."/>
            <person name="Wang G."/>
            <person name="Cheng J."/>
            <person name="Tian M."/>
            <person name="Pan X."/>
            <person name="Warren A."/>
            <person name="Jiang C."/>
            <person name="Yuan D."/>
            <person name="Miao W."/>
        </authorList>
    </citation>
    <scope>NUCLEOTIDE SEQUENCE [LARGE SCALE GENOMIC DNA]</scope>
    <source>
        <strain evidence="2">36N120E</strain>
    </source>
</reference>
<gene>
    <name evidence="2" type="ORF">PPERSA_06146</name>
</gene>
<dbReference type="InParanoid" id="A0A0V0QE87"/>
<dbReference type="Proteomes" id="UP000054937">
    <property type="component" value="Unassembled WGS sequence"/>
</dbReference>
<dbReference type="PROSITE" id="PS50011">
    <property type="entry name" value="PROTEIN_KINASE_DOM"/>
    <property type="match status" value="1"/>
</dbReference>
<protein>
    <submittedName>
        <fullName evidence="2">Protein kinase-like domain</fullName>
    </submittedName>
</protein>
<evidence type="ECO:0000259" key="1">
    <source>
        <dbReference type="PROSITE" id="PS50011"/>
    </source>
</evidence>
<dbReference type="InterPro" id="IPR011009">
    <property type="entry name" value="Kinase-like_dom_sf"/>
</dbReference>
<dbReference type="SUPFAM" id="SSF56112">
    <property type="entry name" value="Protein kinase-like (PK-like)"/>
    <property type="match status" value="1"/>
</dbReference>
<proteinExistence type="predicted"/>
<dbReference type="GO" id="GO:0005524">
    <property type="term" value="F:ATP binding"/>
    <property type="evidence" value="ECO:0007669"/>
    <property type="project" value="InterPro"/>
</dbReference>
<evidence type="ECO:0000313" key="3">
    <source>
        <dbReference type="Proteomes" id="UP000054937"/>
    </source>
</evidence>
<dbReference type="InterPro" id="IPR000719">
    <property type="entry name" value="Prot_kinase_dom"/>
</dbReference>
<dbReference type="Gene3D" id="1.10.510.10">
    <property type="entry name" value="Transferase(Phosphotransferase) domain 1"/>
    <property type="match status" value="1"/>
</dbReference>
<comment type="caution">
    <text evidence="2">The sequence shown here is derived from an EMBL/GenBank/DDBJ whole genome shotgun (WGS) entry which is preliminary data.</text>
</comment>
<organism evidence="2 3">
    <name type="scientific">Pseudocohnilembus persalinus</name>
    <name type="common">Ciliate</name>
    <dbReference type="NCBI Taxonomy" id="266149"/>
    <lineage>
        <taxon>Eukaryota</taxon>
        <taxon>Sar</taxon>
        <taxon>Alveolata</taxon>
        <taxon>Ciliophora</taxon>
        <taxon>Intramacronucleata</taxon>
        <taxon>Oligohymenophorea</taxon>
        <taxon>Scuticociliatia</taxon>
        <taxon>Philasterida</taxon>
        <taxon>Pseudocohnilembidae</taxon>
        <taxon>Pseudocohnilembus</taxon>
    </lineage>
</organism>
<dbReference type="OrthoDB" id="4062651at2759"/>
<evidence type="ECO:0000313" key="2">
    <source>
        <dbReference type="EMBL" id="KRX00503.1"/>
    </source>
</evidence>
<keyword evidence="2" id="KW-0808">Transferase</keyword>
<name>A0A0V0QE87_PSEPJ</name>
<feature type="domain" description="Protein kinase" evidence="1">
    <location>
        <begin position="1"/>
        <end position="157"/>
    </location>
</feature>
<dbReference type="EMBL" id="LDAU01000187">
    <property type="protein sequence ID" value="KRX00503.1"/>
    <property type="molecule type" value="Genomic_DNA"/>
</dbReference>
<keyword evidence="3" id="KW-1185">Reference proteome</keyword>
<dbReference type="GO" id="GO:0004672">
    <property type="term" value="F:protein kinase activity"/>
    <property type="evidence" value="ECO:0007669"/>
    <property type="project" value="InterPro"/>
</dbReference>
<dbReference type="AlphaFoldDB" id="A0A0V0QE87"/>